<gene>
    <name evidence="1" type="ORF">MLD38_022718</name>
</gene>
<evidence type="ECO:0000313" key="2">
    <source>
        <dbReference type="Proteomes" id="UP001057402"/>
    </source>
</evidence>
<sequence length="563" mass="61431">MADKRHEHHDDDDHSIPLRSGFDPKTRTFHCLKPPLPLPPPHSPLSCAQHALSLRLSSPWSSRHPDSPAFISLRPSRLPPLRISYSQFCSRVDSLSAYLRDVVRLRKGDVAFVLSPNTVNVPVVYFSLLSLGVVVSPANPAGTVSEITRQVGLSRPLIAFTDSGCMHKLPPLRHGTVVLDSLEFESICRSASSSSVHWIDEVEVKQSDLAAILYSSGTTGLIKGVALTHRNLITNLTGLHATVPQSEKPAVLFYTVPYFHVFGFVYFLKSLALCETSVITERFQLGQMLAAVDEYGVTHIAAVPPVVIAMTKCVEGHDLRTLVSVTSGGAPLGQDLISTFNKRFPRVTLSQGYGLTECTGGAFRSVGPEESSRPGSTGMLIWNCEARIVDPETGESLAPCKEGELWVRGPGVMEGYVGDPEATAATITADGWLKTGDLCYIDEEGFLYVVDRLKELIKYKGYQVAPAELEQLLQSHPEIADAAVVPFPDEEAGEIPMAFVARQAGSNLNEAGVIKFIEKQVAPYKKVRKVEFVSGIPRSAAGKILRKELRKTIRNSSTHLSKL</sequence>
<protein>
    <submittedName>
        <fullName evidence="1">Uncharacterized protein</fullName>
    </submittedName>
</protein>
<keyword evidence="2" id="KW-1185">Reference proteome</keyword>
<accession>A0ACB9QJC9</accession>
<dbReference type="Proteomes" id="UP001057402">
    <property type="component" value="Chromosome 6"/>
</dbReference>
<comment type="caution">
    <text evidence="1">The sequence shown here is derived from an EMBL/GenBank/DDBJ whole genome shotgun (WGS) entry which is preliminary data.</text>
</comment>
<proteinExistence type="predicted"/>
<dbReference type="EMBL" id="CM042885">
    <property type="protein sequence ID" value="KAI4366917.1"/>
    <property type="molecule type" value="Genomic_DNA"/>
</dbReference>
<reference evidence="2" key="1">
    <citation type="journal article" date="2023" name="Front. Plant Sci.">
        <title>Chromosomal-level genome assembly of Melastoma candidum provides insights into trichome evolution.</title>
        <authorList>
            <person name="Zhong Y."/>
            <person name="Wu W."/>
            <person name="Sun C."/>
            <person name="Zou P."/>
            <person name="Liu Y."/>
            <person name="Dai S."/>
            <person name="Zhou R."/>
        </authorList>
    </citation>
    <scope>NUCLEOTIDE SEQUENCE [LARGE SCALE GENOMIC DNA]</scope>
</reference>
<evidence type="ECO:0000313" key="1">
    <source>
        <dbReference type="EMBL" id="KAI4366917.1"/>
    </source>
</evidence>
<organism evidence="1 2">
    <name type="scientific">Melastoma candidum</name>
    <dbReference type="NCBI Taxonomy" id="119954"/>
    <lineage>
        <taxon>Eukaryota</taxon>
        <taxon>Viridiplantae</taxon>
        <taxon>Streptophyta</taxon>
        <taxon>Embryophyta</taxon>
        <taxon>Tracheophyta</taxon>
        <taxon>Spermatophyta</taxon>
        <taxon>Magnoliopsida</taxon>
        <taxon>eudicotyledons</taxon>
        <taxon>Gunneridae</taxon>
        <taxon>Pentapetalae</taxon>
        <taxon>rosids</taxon>
        <taxon>malvids</taxon>
        <taxon>Myrtales</taxon>
        <taxon>Melastomataceae</taxon>
        <taxon>Melastomatoideae</taxon>
        <taxon>Melastomateae</taxon>
        <taxon>Melastoma</taxon>
    </lineage>
</organism>
<name>A0ACB9QJC9_9MYRT</name>